<organism evidence="3 4">
    <name type="scientific">Cichlidogyrus casuarinus</name>
    <dbReference type="NCBI Taxonomy" id="1844966"/>
    <lineage>
        <taxon>Eukaryota</taxon>
        <taxon>Metazoa</taxon>
        <taxon>Spiralia</taxon>
        <taxon>Lophotrochozoa</taxon>
        <taxon>Platyhelminthes</taxon>
        <taxon>Monogenea</taxon>
        <taxon>Monopisthocotylea</taxon>
        <taxon>Dactylogyridea</taxon>
        <taxon>Ancyrocephalidae</taxon>
        <taxon>Cichlidogyrus</taxon>
    </lineage>
</organism>
<evidence type="ECO:0000313" key="3">
    <source>
        <dbReference type="EMBL" id="KAL3320077.1"/>
    </source>
</evidence>
<feature type="coiled-coil region" evidence="1">
    <location>
        <begin position="120"/>
        <end position="162"/>
    </location>
</feature>
<sequence length="459" mass="53059">MDEQTEASKNSHSEDSDVNTGVAINDIIASEADTQLKVHEPPTDQLIPKILDTLLQSYKSSVVGRESRTRKRRQSTSDSESDCLNVSTKERRRGKAASVSFHMRADEDTDETESNNDLAMRELRKELRVLQKKLSHNENINIARFDQAMVNLENLQKALEKKRFLNEKCELSRKYEIERKKWKKILAQYVSELRTCEQNLDQLKRQVTEGEASLNQVYAEKDHSSQELLQSQQLLQKQKEEIERLNSILDRLFGLNSEGVISFGQSLGRSMPDIPRAGENKSAAKYYCSFPEHHELEDNYASLLEAYNSLKKRFKRSLLIDLFCTQEKSDQETRNVQSVQEELNRTRNELETVVRDLKENREKSQRICLDLDQLREEKDRLAAEARRFMGEKAMAEQETYILTHLQNNLAAVEAELASKKKELAKSESQLSEARSQISQAKSEVRLYGRPLNLKFNRGK</sequence>
<dbReference type="EMBL" id="JBJKFK010000078">
    <property type="protein sequence ID" value="KAL3320077.1"/>
    <property type="molecule type" value="Genomic_DNA"/>
</dbReference>
<evidence type="ECO:0000313" key="4">
    <source>
        <dbReference type="Proteomes" id="UP001626550"/>
    </source>
</evidence>
<dbReference type="Proteomes" id="UP001626550">
    <property type="component" value="Unassembled WGS sequence"/>
</dbReference>
<evidence type="ECO:0000256" key="1">
    <source>
        <dbReference type="SAM" id="Coils"/>
    </source>
</evidence>
<protein>
    <submittedName>
        <fullName evidence="3">Uncharacterized protein</fullName>
    </submittedName>
</protein>
<gene>
    <name evidence="3" type="ORF">Ciccas_001236</name>
</gene>
<proteinExistence type="predicted"/>
<accession>A0ABD2QLR2</accession>
<keyword evidence="1" id="KW-0175">Coiled coil</keyword>
<reference evidence="3 4" key="1">
    <citation type="submission" date="2024-11" db="EMBL/GenBank/DDBJ databases">
        <title>Adaptive evolution of stress response genes in parasites aligns with host niche diversity.</title>
        <authorList>
            <person name="Hahn C."/>
            <person name="Resl P."/>
        </authorList>
    </citation>
    <scope>NUCLEOTIDE SEQUENCE [LARGE SCALE GENOMIC DNA]</scope>
    <source>
        <strain evidence="3">EGGRZ-B1_66</strain>
        <tissue evidence="3">Body</tissue>
    </source>
</reference>
<keyword evidence="4" id="KW-1185">Reference proteome</keyword>
<feature type="coiled-coil region" evidence="1">
    <location>
        <begin position="186"/>
        <end position="255"/>
    </location>
</feature>
<evidence type="ECO:0000256" key="2">
    <source>
        <dbReference type="SAM" id="MobiDB-lite"/>
    </source>
</evidence>
<feature type="compositionally biased region" description="Polar residues" evidence="2">
    <location>
        <begin position="76"/>
        <end position="87"/>
    </location>
</feature>
<feature type="coiled-coil region" evidence="1">
    <location>
        <begin position="293"/>
        <end position="443"/>
    </location>
</feature>
<feature type="region of interest" description="Disordered" evidence="2">
    <location>
        <begin position="1"/>
        <end position="24"/>
    </location>
</feature>
<dbReference type="AlphaFoldDB" id="A0ABD2QLR2"/>
<feature type="region of interest" description="Disordered" evidence="2">
    <location>
        <begin position="62"/>
        <end position="117"/>
    </location>
</feature>
<name>A0ABD2QLR2_9PLAT</name>
<comment type="caution">
    <text evidence="3">The sequence shown here is derived from an EMBL/GenBank/DDBJ whole genome shotgun (WGS) entry which is preliminary data.</text>
</comment>